<dbReference type="CDD" id="cd08659">
    <property type="entry name" value="M20_ArgE_DapE-like"/>
    <property type="match status" value="1"/>
</dbReference>
<keyword evidence="4" id="KW-0479">Metal-binding</keyword>
<dbReference type="InterPro" id="IPR050072">
    <property type="entry name" value="Peptidase_M20A"/>
</dbReference>
<keyword evidence="5" id="KW-0378">Hydrolase</keyword>
<evidence type="ECO:0000313" key="10">
    <source>
        <dbReference type="EMBL" id="SEO82408.1"/>
    </source>
</evidence>
<comment type="cofactor">
    <cofactor evidence="1">
        <name>Co(2+)</name>
        <dbReference type="ChEBI" id="CHEBI:48828"/>
    </cofactor>
</comment>
<evidence type="ECO:0000256" key="7">
    <source>
        <dbReference type="ARBA" id="ARBA00023285"/>
    </source>
</evidence>
<dbReference type="RefSeq" id="WP_036592870.1">
    <property type="nucleotide sequence ID" value="NZ_CP076607.1"/>
</dbReference>
<dbReference type="InterPro" id="IPR011650">
    <property type="entry name" value="Peptidase_M20_dimer"/>
</dbReference>
<dbReference type="STRING" id="1333845.SAMN04487895_112117"/>
<dbReference type="Proteomes" id="UP000198809">
    <property type="component" value="Unassembled WGS sequence"/>
</dbReference>
<protein>
    <submittedName>
        <fullName evidence="9">M20 family metallopeptidase</fullName>
    </submittedName>
    <submittedName>
        <fullName evidence="10">Succinyl-diaminopimelate desuccinylase</fullName>
    </submittedName>
</protein>
<evidence type="ECO:0000313" key="9">
    <source>
        <dbReference type="EMBL" id="QWU15571.1"/>
    </source>
</evidence>
<dbReference type="SUPFAM" id="SSF55031">
    <property type="entry name" value="Bacterial exopeptidase dimerisation domain"/>
    <property type="match status" value="1"/>
</dbReference>
<dbReference type="Gene3D" id="3.30.70.360">
    <property type="match status" value="1"/>
</dbReference>
<dbReference type="NCBIfam" id="TIGR01910">
    <property type="entry name" value="DapE-ArgE"/>
    <property type="match status" value="1"/>
</dbReference>
<dbReference type="Pfam" id="PF01546">
    <property type="entry name" value="Peptidase_M20"/>
    <property type="match status" value="1"/>
</dbReference>
<dbReference type="InterPro" id="IPR002933">
    <property type="entry name" value="Peptidase_M20"/>
</dbReference>
<dbReference type="InterPro" id="IPR036264">
    <property type="entry name" value="Bact_exopeptidase_dim_dom"/>
</dbReference>
<dbReference type="Gene3D" id="3.40.630.10">
    <property type="entry name" value="Zn peptidases"/>
    <property type="match status" value="2"/>
</dbReference>
<dbReference type="PANTHER" id="PTHR43808">
    <property type="entry name" value="ACETYLORNITHINE DEACETYLASE"/>
    <property type="match status" value="1"/>
</dbReference>
<evidence type="ECO:0000256" key="5">
    <source>
        <dbReference type="ARBA" id="ARBA00022801"/>
    </source>
</evidence>
<dbReference type="InterPro" id="IPR010182">
    <property type="entry name" value="ArgE/DapE"/>
</dbReference>
<organism evidence="10 11">
    <name type="scientific">Paenibacillus sophorae</name>
    <dbReference type="NCBI Taxonomy" id="1333845"/>
    <lineage>
        <taxon>Bacteria</taxon>
        <taxon>Bacillati</taxon>
        <taxon>Bacillota</taxon>
        <taxon>Bacilli</taxon>
        <taxon>Bacillales</taxon>
        <taxon>Paenibacillaceae</taxon>
        <taxon>Paenibacillus</taxon>
    </lineage>
</organism>
<evidence type="ECO:0000313" key="11">
    <source>
        <dbReference type="Proteomes" id="UP000198809"/>
    </source>
</evidence>
<dbReference type="OrthoDB" id="9792335at2"/>
<keyword evidence="7" id="KW-0170">Cobalt</keyword>
<keyword evidence="12" id="KW-1185">Reference proteome</keyword>
<comment type="similarity">
    <text evidence="3">Belongs to the peptidase M20A family.</text>
</comment>
<evidence type="ECO:0000256" key="4">
    <source>
        <dbReference type="ARBA" id="ARBA00022723"/>
    </source>
</evidence>
<evidence type="ECO:0000256" key="2">
    <source>
        <dbReference type="ARBA" id="ARBA00001947"/>
    </source>
</evidence>
<evidence type="ECO:0000313" key="12">
    <source>
        <dbReference type="Proteomes" id="UP000683429"/>
    </source>
</evidence>
<dbReference type="EMBL" id="FODH01000012">
    <property type="protein sequence ID" value="SEO82408.1"/>
    <property type="molecule type" value="Genomic_DNA"/>
</dbReference>
<dbReference type="GO" id="GO:0016787">
    <property type="term" value="F:hydrolase activity"/>
    <property type="evidence" value="ECO:0007669"/>
    <property type="project" value="UniProtKB-KW"/>
</dbReference>
<proteinExistence type="inferred from homology"/>
<reference evidence="10 11" key="1">
    <citation type="submission" date="2016-10" db="EMBL/GenBank/DDBJ databases">
        <authorList>
            <person name="de Groot N.N."/>
        </authorList>
    </citation>
    <scope>NUCLEOTIDE SEQUENCE [LARGE SCALE GENOMIC DNA]</scope>
    <source>
        <strain evidence="10 11">CGMCC 1.10238</strain>
    </source>
</reference>
<dbReference type="GO" id="GO:0046872">
    <property type="term" value="F:metal ion binding"/>
    <property type="evidence" value="ECO:0007669"/>
    <property type="project" value="UniProtKB-KW"/>
</dbReference>
<sequence length="393" mass="41889">MSEDLRTVEPVIRPERTVEILADLIRFQSVNPSGTEGEAADYVAKIMREAGCEVELQEIEPGRPNVIARLKGTGGGKTIILNTHMDVVPAGEGWSSDPFTMLRKGDRVYGRGVMDAKGPLAAMMAAVEAIAASGAQLPGDIVLAAVVDEEAASLGARRLPDDLHGDLAVIGEATDGKLAIAHRGSIRPVLAAEGVSAHSSTPHLGVNAVSLMARTLVALEDFAEQELTKRLHPLTGQSTLSVTVINGGIKESMIPDRCEALIDRRLIPGEAEDDALREIEQIIAGLPALDGRVRIDRLVPTTGVASETRPDHPMVELASAAIERVYGHKPELTGLTANCDMTHFVKRGIPSVIYGPGDFSVAHKIDEWVTLSELENATRVYASIAVEVAGSYR</sequence>
<dbReference type="SUPFAM" id="SSF53187">
    <property type="entry name" value="Zn-dependent exopeptidases"/>
    <property type="match status" value="1"/>
</dbReference>
<accession>A0A1H8SVN0</accession>
<dbReference type="EMBL" id="CP076607">
    <property type="protein sequence ID" value="QWU15571.1"/>
    <property type="molecule type" value="Genomic_DNA"/>
</dbReference>
<reference evidence="9 12" key="2">
    <citation type="submission" date="2021-06" db="EMBL/GenBank/DDBJ databases">
        <title>Whole genome sequence of Paenibacillus sophorae DSM23020 for comparative genomics.</title>
        <authorList>
            <person name="Kim M.-J."/>
            <person name="Lee G."/>
            <person name="Shin J.-H."/>
        </authorList>
    </citation>
    <scope>NUCLEOTIDE SEQUENCE [LARGE SCALE GENOMIC DNA]</scope>
    <source>
        <strain evidence="9 12">DSM 23020</strain>
    </source>
</reference>
<dbReference type="Pfam" id="PF07687">
    <property type="entry name" value="M20_dimer"/>
    <property type="match status" value="1"/>
</dbReference>
<name>A0A1H8SVN0_9BACL</name>
<evidence type="ECO:0000256" key="6">
    <source>
        <dbReference type="ARBA" id="ARBA00022833"/>
    </source>
</evidence>
<feature type="domain" description="Peptidase M20 dimerisation" evidence="8">
    <location>
        <begin position="180"/>
        <end position="284"/>
    </location>
</feature>
<evidence type="ECO:0000259" key="8">
    <source>
        <dbReference type="Pfam" id="PF07687"/>
    </source>
</evidence>
<dbReference type="AlphaFoldDB" id="A0A1H8SVN0"/>
<dbReference type="Proteomes" id="UP000683429">
    <property type="component" value="Chromosome"/>
</dbReference>
<gene>
    <name evidence="9" type="ORF">KP014_27630</name>
    <name evidence="10" type="ORF">SAMN04487895_112117</name>
</gene>
<comment type="cofactor">
    <cofactor evidence="2">
        <name>Zn(2+)</name>
        <dbReference type="ChEBI" id="CHEBI:29105"/>
    </cofactor>
</comment>
<keyword evidence="6" id="KW-0862">Zinc</keyword>
<evidence type="ECO:0000256" key="3">
    <source>
        <dbReference type="ARBA" id="ARBA00006247"/>
    </source>
</evidence>
<evidence type="ECO:0000256" key="1">
    <source>
        <dbReference type="ARBA" id="ARBA00001941"/>
    </source>
</evidence>